<dbReference type="Pfam" id="PF02171">
    <property type="entry name" value="Piwi"/>
    <property type="match status" value="1"/>
</dbReference>
<dbReference type="Pfam" id="PF16488">
    <property type="entry name" value="ArgoL2"/>
    <property type="match status" value="1"/>
</dbReference>
<dbReference type="SMART" id="SM01163">
    <property type="entry name" value="DUF1785"/>
    <property type="match status" value="1"/>
</dbReference>
<organism evidence="5 6">
    <name type="scientific">Imshaugia aleurites</name>
    <dbReference type="NCBI Taxonomy" id="172621"/>
    <lineage>
        <taxon>Eukaryota</taxon>
        <taxon>Fungi</taxon>
        <taxon>Dikarya</taxon>
        <taxon>Ascomycota</taxon>
        <taxon>Pezizomycotina</taxon>
        <taxon>Lecanoromycetes</taxon>
        <taxon>OSLEUM clade</taxon>
        <taxon>Lecanoromycetidae</taxon>
        <taxon>Lecanorales</taxon>
        <taxon>Lecanorineae</taxon>
        <taxon>Parmeliaceae</taxon>
        <taxon>Imshaugia</taxon>
    </lineage>
</organism>
<dbReference type="EMBL" id="CAJPDT010000091">
    <property type="protein sequence ID" value="CAF9936492.1"/>
    <property type="molecule type" value="Genomic_DNA"/>
</dbReference>
<dbReference type="SMART" id="SM00949">
    <property type="entry name" value="PAZ"/>
    <property type="match status" value="1"/>
</dbReference>
<dbReference type="InterPro" id="IPR032473">
    <property type="entry name" value="Argonaute_Mid_dom"/>
</dbReference>
<feature type="region of interest" description="Disordered" evidence="2">
    <location>
        <begin position="1"/>
        <end position="39"/>
    </location>
</feature>
<comment type="caution">
    <text evidence="5">The sequence shown here is derived from an EMBL/GenBank/DDBJ whole genome shotgun (WGS) entry which is preliminary data.</text>
</comment>
<dbReference type="InterPro" id="IPR003165">
    <property type="entry name" value="Piwi"/>
</dbReference>
<dbReference type="CDD" id="cd02846">
    <property type="entry name" value="PAZ_argonaute_like"/>
    <property type="match status" value="1"/>
</dbReference>
<dbReference type="Pfam" id="PF16487">
    <property type="entry name" value="ArgoMid"/>
    <property type="match status" value="1"/>
</dbReference>
<feature type="compositionally biased region" description="Basic and acidic residues" evidence="2">
    <location>
        <begin position="1"/>
        <end position="12"/>
    </location>
</feature>
<dbReference type="PANTHER" id="PTHR22891">
    <property type="entry name" value="EUKARYOTIC TRANSLATION INITIATION FACTOR 2C"/>
    <property type="match status" value="1"/>
</dbReference>
<dbReference type="Gene3D" id="3.30.420.10">
    <property type="entry name" value="Ribonuclease H-like superfamily/Ribonuclease H"/>
    <property type="match status" value="1"/>
</dbReference>
<dbReference type="InterPro" id="IPR045246">
    <property type="entry name" value="Piwi_ago-like"/>
</dbReference>
<comment type="similarity">
    <text evidence="1">Belongs to the argonaute family.</text>
</comment>
<keyword evidence="6" id="KW-1185">Reference proteome</keyword>
<dbReference type="InterPro" id="IPR036085">
    <property type="entry name" value="PAZ_dom_sf"/>
</dbReference>
<dbReference type="InterPro" id="IPR003100">
    <property type="entry name" value="PAZ_dom"/>
</dbReference>
<dbReference type="InterPro" id="IPR036397">
    <property type="entry name" value="RNaseH_sf"/>
</dbReference>
<dbReference type="SMART" id="SM00950">
    <property type="entry name" value="Piwi"/>
    <property type="match status" value="1"/>
</dbReference>
<sequence>MSSSNKVDKSSDTPDIGVGLPTEPTNTPMIDYEPNPYRGKMPTTMMSRKAFSKAGKPAVIQLNSHVVEQWPTIDVFQYDIIVGSGAEKRGLNQAVWASKKVKTETSQYGPGFIFDRNRLGWATVQKPPHSFIVDLDAEKGLTPRAPREGQTARENKHRVAIKFAKKVQLATVRAYLEGTIDFDNGVLEGINFLDHLLRESPSKSLINLRRSYFARHPVTEERTLLGGGIEAMKGVYQSIRLAEGKRLVVNVDVSNSCFWHPVNFDSIAYQMSGENNQTQFQAACSRRPDGREAVLLPLLKRFVRNKFFIKHRGSDESKIWTVKQISKLNAKEHKFDVTEKATGKTTNMSVFEYFQKKYAVTLNKPWMPLVQTQKGNVLFPMELCVMCDGQRYPYKLNGDQTANMIKFAVSRPPQRRAAIDQGLKKLDWANDPMLKGYGMKINPTMLKTNARILEPPEPLFAKGATAKPNFSGRWDLRGKVFLLPNDRPLKSWGIVVLMPQDRRPPVTKDQVEQFKKNFLNLYRGHGGIVENQNPPIVGGIVDDAAAIEAAFLAAGNAAKLRPQMLLVILSNKSAEIYNRVKKSCDCRYGIMSQCVQASNVVKNQPQYCSNVLMKFNCKLGGTTCQIKARSPYFKEPTMIIGADVSHAAPGMVDMASMAAMTVSLDKSCSRYGAAVQSNGHRVEMITSTNVKEMLTPLVKWWMANIGQGRPPKHLYYFRDGVSEGQYAALLNQEVADIKNLMDEMGQGAPANMPKITVVVAEKRHHIRFFPPQGMAGDKNGNPVPGTLVEHDVTHPWENDVYLCSHVAIQGTARPTHYHMLMDEANIDVEKFQTLLYEHCYQYQRATTPVSLFPAVYYAHLASNRAVSHIDLSKNELARINREKRAGKGVIKISDGSDTEWPKLIPMEPTNGIGMGMWYI</sequence>
<feature type="domain" description="Piwi" evidence="4">
    <location>
        <begin position="564"/>
        <end position="870"/>
    </location>
</feature>
<evidence type="ECO:0000256" key="1">
    <source>
        <dbReference type="RuleBase" id="RU361178"/>
    </source>
</evidence>
<gene>
    <name evidence="5" type="ORF">IMSHALPRED_010782</name>
</gene>
<protein>
    <submittedName>
        <fullName evidence="5">Uncharacterized protein</fullName>
    </submittedName>
</protein>
<dbReference type="Proteomes" id="UP000664534">
    <property type="component" value="Unassembled WGS sequence"/>
</dbReference>
<name>A0A8H3G4B4_9LECA</name>
<dbReference type="Pfam" id="PF08699">
    <property type="entry name" value="ArgoL1"/>
    <property type="match status" value="1"/>
</dbReference>
<accession>A0A8H3G4B4</accession>
<evidence type="ECO:0000256" key="2">
    <source>
        <dbReference type="SAM" id="MobiDB-lite"/>
    </source>
</evidence>
<evidence type="ECO:0000259" key="4">
    <source>
        <dbReference type="PROSITE" id="PS50822"/>
    </source>
</evidence>
<dbReference type="Gene3D" id="3.40.50.2300">
    <property type="match status" value="1"/>
</dbReference>
<dbReference type="SUPFAM" id="SSF53098">
    <property type="entry name" value="Ribonuclease H-like"/>
    <property type="match status" value="1"/>
</dbReference>
<dbReference type="OrthoDB" id="10252740at2759"/>
<dbReference type="GO" id="GO:0003723">
    <property type="term" value="F:RNA binding"/>
    <property type="evidence" value="ECO:0007669"/>
    <property type="project" value="InterPro"/>
</dbReference>
<dbReference type="AlphaFoldDB" id="A0A8H3G4B4"/>
<proteinExistence type="inferred from homology"/>
<dbReference type="SUPFAM" id="SSF101690">
    <property type="entry name" value="PAZ domain"/>
    <property type="match status" value="1"/>
</dbReference>
<dbReference type="InterPro" id="IPR032472">
    <property type="entry name" value="ArgoL2"/>
</dbReference>
<dbReference type="InterPro" id="IPR014811">
    <property type="entry name" value="ArgoL1"/>
</dbReference>
<dbReference type="Gene3D" id="2.170.260.10">
    <property type="entry name" value="paz domain"/>
    <property type="match status" value="1"/>
</dbReference>
<dbReference type="PROSITE" id="PS50822">
    <property type="entry name" value="PIWI"/>
    <property type="match status" value="1"/>
</dbReference>
<dbReference type="InterPro" id="IPR032474">
    <property type="entry name" value="Argonaute_N"/>
</dbReference>
<feature type="domain" description="PAZ" evidence="3">
    <location>
        <begin position="276"/>
        <end position="388"/>
    </location>
</feature>
<dbReference type="Pfam" id="PF02170">
    <property type="entry name" value="PAZ"/>
    <property type="match status" value="1"/>
</dbReference>
<dbReference type="PROSITE" id="PS50821">
    <property type="entry name" value="PAZ"/>
    <property type="match status" value="1"/>
</dbReference>
<evidence type="ECO:0000313" key="6">
    <source>
        <dbReference type="Proteomes" id="UP000664534"/>
    </source>
</evidence>
<evidence type="ECO:0000259" key="3">
    <source>
        <dbReference type="PROSITE" id="PS50821"/>
    </source>
</evidence>
<reference evidence="5" key="1">
    <citation type="submission" date="2021-03" db="EMBL/GenBank/DDBJ databases">
        <authorList>
            <person name="Tagirdzhanova G."/>
        </authorList>
    </citation>
    <scope>NUCLEOTIDE SEQUENCE</scope>
</reference>
<dbReference type="Pfam" id="PF16486">
    <property type="entry name" value="ArgoN"/>
    <property type="match status" value="1"/>
</dbReference>
<evidence type="ECO:0000313" key="5">
    <source>
        <dbReference type="EMBL" id="CAF9936492.1"/>
    </source>
</evidence>
<dbReference type="CDD" id="cd04657">
    <property type="entry name" value="Piwi_ago-like"/>
    <property type="match status" value="1"/>
</dbReference>
<dbReference type="InterPro" id="IPR012337">
    <property type="entry name" value="RNaseH-like_sf"/>
</dbReference>